<evidence type="ECO:0000256" key="1">
    <source>
        <dbReference type="SAM" id="SignalP"/>
    </source>
</evidence>
<dbReference type="Pfam" id="PF09348">
    <property type="entry name" value="DUF1990"/>
    <property type="match status" value="1"/>
</dbReference>
<feature type="domain" description="DUF1990" evidence="2">
    <location>
        <begin position="52"/>
        <end position="192"/>
    </location>
</feature>
<dbReference type="EMBL" id="JAGTXO010000001">
    <property type="protein sequence ID" value="KAG8470482.1"/>
    <property type="molecule type" value="Genomic_DNA"/>
</dbReference>
<evidence type="ECO:0000313" key="4">
    <source>
        <dbReference type="Proteomes" id="UP000751190"/>
    </source>
</evidence>
<organism evidence="3 4">
    <name type="scientific">Diacronema lutheri</name>
    <name type="common">Unicellular marine alga</name>
    <name type="synonym">Monochrysis lutheri</name>
    <dbReference type="NCBI Taxonomy" id="2081491"/>
    <lineage>
        <taxon>Eukaryota</taxon>
        <taxon>Haptista</taxon>
        <taxon>Haptophyta</taxon>
        <taxon>Pavlovophyceae</taxon>
        <taxon>Pavlovales</taxon>
        <taxon>Pavlovaceae</taxon>
        <taxon>Diacronema</taxon>
    </lineage>
</organism>
<evidence type="ECO:0000313" key="3">
    <source>
        <dbReference type="EMBL" id="KAG8470482.1"/>
    </source>
</evidence>
<sequence length="210" mass="22690">MAAVLALCIGVLPAVRITRPSADQIDAFVQRQRDTGFNTREQGTILHYLSSGQRPHHLQLCERAAVIGRGQEAYDRARRALAKGELLVGVDWAAVHFLAQPAVARDLATVVKCYRCVWSLNPCRVTHVALGTTRSTLAYATLDGHLLEGEEAFDVRLERDGAVHVRVTSLSKGSGVLGKLAVPFIIPIRRAFLAAAVDSFAAQAGATPRT</sequence>
<keyword evidence="4" id="KW-1185">Reference proteome</keyword>
<accession>A0A8J6CD17</accession>
<protein>
    <recommendedName>
        <fullName evidence="2">DUF1990 domain-containing protein</fullName>
    </recommendedName>
</protein>
<dbReference type="Proteomes" id="UP000751190">
    <property type="component" value="Unassembled WGS sequence"/>
</dbReference>
<reference evidence="3" key="1">
    <citation type="submission" date="2021-05" db="EMBL/GenBank/DDBJ databases">
        <title>The genome of the haptophyte Pavlova lutheri (Diacronema luteri, Pavlovales) - a model for lipid biosynthesis in eukaryotic algae.</title>
        <authorList>
            <person name="Hulatt C.J."/>
            <person name="Posewitz M.C."/>
        </authorList>
    </citation>
    <scope>NUCLEOTIDE SEQUENCE</scope>
    <source>
        <strain evidence="3">NIVA-4/92</strain>
    </source>
</reference>
<dbReference type="OMA" id="WEMHEGS"/>
<keyword evidence="1" id="KW-0732">Signal</keyword>
<proteinExistence type="predicted"/>
<feature type="signal peptide" evidence="1">
    <location>
        <begin position="1"/>
        <end position="22"/>
    </location>
</feature>
<dbReference type="PANTHER" id="PTHR34202">
    <property type="entry name" value="UPF0548 PROTEIN"/>
    <property type="match status" value="1"/>
</dbReference>
<evidence type="ECO:0000259" key="2">
    <source>
        <dbReference type="Pfam" id="PF09348"/>
    </source>
</evidence>
<dbReference type="OrthoDB" id="202930at2759"/>
<feature type="chain" id="PRO_5035204883" description="DUF1990 domain-containing protein" evidence="1">
    <location>
        <begin position="23"/>
        <end position="210"/>
    </location>
</feature>
<comment type="caution">
    <text evidence="3">The sequence shown here is derived from an EMBL/GenBank/DDBJ whole genome shotgun (WGS) entry which is preliminary data.</text>
</comment>
<dbReference type="PANTHER" id="PTHR34202:SF1">
    <property type="entry name" value="UPF0548 PROTEIN"/>
    <property type="match status" value="1"/>
</dbReference>
<name>A0A8J6CD17_DIALT</name>
<dbReference type="InterPro" id="IPR018960">
    <property type="entry name" value="DUF1990"/>
</dbReference>
<gene>
    <name evidence="3" type="ORF">KFE25_008903</name>
</gene>
<dbReference type="AlphaFoldDB" id="A0A8J6CD17"/>